<dbReference type="SUPFAM" id="SSF117892">
    <property type="entry name" value="Band 7/SPFH domain"/>
    <property type="match status" value="1"/>
</dbReference>
<dbReference type="InterPro" id="IPR001972">
    <property type="entry name" value="Stomatin_HflK_fam"/>
</dbReference>
<dbReference type="Gene3D" id="3.30.479.30">
    <property type="entry name" value="Band 7 domain"/>
    <property type="match status" value="1"/>
</dbReference>
<organism evidence="5 6">
    <name type="scientific">Streptomyces mobaraensis</name>
    <name type="common">Streptoverticillium mobaraense</name>
    <dbReference type="NCBI Taxonomy" id="35621"/>
    <lineage>
        <taxon>Bacteria</taxon>
        <taxon>Bacillati</taxon>
        <taxon>Actinomycetota</taxon>
        <taxon>Actinomycetes</taxon>
        <taxon>Kitasatosporales</taxon>
        <taxon>Streptomycetaceae</taxon>
        <taxon>Streptomyces</taxon>
    </lineage>
</organism>
<dbReference type="AlphaFoldDB" id="A0A5N5VZP0"/>
<feature type="transmembrane region" description="Helical" evidence="3">
    <location>
        <begin position="6"/>
        <end position="27"/>
    </location>
</feature>
<keyword evidence="3" id="KW-1133">Transmembrane helix</keyword>
<protein>
    <submittedName>
        <fullName evidence="5">Membrane protease subunit</fullName>
    </submittedName>
</protein>
<accession>A0A5N5VZP0</accession>
<dbReference type="OrthoDB" id="9809197at2"/>
<feature type="region of interest" description="Disordered" evidence="2">
    <location>
        <begin position="255"/>
        <end position="428"/>
    </location>
</feature>
<feature type="compositionally biased region" description="Basic and acidic residues" evidence="2">
    <location>
        <begin position="319"/>
        <end position="373"/>
    </location>
</feature>
<dbReference type="Pfam" id="PF01145">
    <property type="entry name" value="Band_7"/>
    <property type="match status" value="1"/>
</dbReference>
<keyword evidence="3" id="KW-0812">Transmembrane</keyword>
<dbReference type="PRINTS" id="PR00721">
    <property type="entry name" value="STOMATIN"/>
</dbReference>
<evidence type="ECO:0000256" key="3">
    <source>
        <dbReference type="SAM" id="Phobius"/>
    </source>
</evidence>
<dbReference type="Gene3D" id="6.10.250.2090">
    <property type="match status" value="1"/>
</dbReference>
<comment type="caution">
    <text evidence="5">The sequence shown here is derived from an EMBL/GenBank/DDBJ whole genome shotgun (WGS) entry which is preliminary data.</text>
</comment>
<dbReference type="GO" id="GO:0098552">
    <property type="term" value="C:side of membrane"/>
    <property type="evidence" value="ECO:0007669"/>
    <property type="project" value="UniProtKB-ARBA"/>
</dbReference>
<dbReference type="GO" id="GO:0008233">
    <property type="term" value="F:peptidase activity"/>
    <property type="evidence" value="ECO:0007669"/>
    <property type="project" value="UniProtKB-KW"/>
</dbReference>
<dbReference type="EMBL" id="VOKX01000130">
    <property type="protein sequence ID" value="KAB7833678.1"/>
    <property type="molecule type" value="Genomic_DNA"/>
</dbReference>
<evidence type="ECO:0000313" key="5">
    <source>
        <dbReference type="EMBL" id="KAB7833678.1"/>
    </source>
</evidence>
<evidence type="ECO:0000313" key="6">
    <source>
        <dbReference type="Proteomes" id="UP000327000"/>
    </source>
</evidence>
<dbReference type="CDD" id="cd08826">
    <property type="entry name" value="SPFH_eoslipins_u1"/>
    <property type="match status" value="1"/>
</dbReference>
<keyword evidence="6" id="KW-1185">Reference proteome</keyword>
<dbReference type="InterPro" id="IPR043202">
    <property type="entry name" value="Band-7_stomatin-like"/>
</dbReference>
<feature type="compositionally biased region" description="Gly residues" evidence="2">
    <location>
        <begin position="414"/>
        <end position="428"/>
    </location>
</feature>
<feature type="domain" description="Band 7" evidence="4">
    <location>
        <begin position="22"/>
        <end position="180"/>
    </location>
</feature>
<name>A0A5N5VZP0_STRMB</name>
<keyword evidence="5" id="KW-0378">Hydrolase</keyword>
<dbReference type="InterPro" id="IPR036013">
    <property type="entry name" value="Band_7/SPFH_dom_sf"/>
</dbReference>
<reference evidence="5 6" key="1">
    <citation type="journal article" date="2019" name="Microb. Cell Fact.">
        <title>Exploring novel herbicidin analogues by transcriptional regulator overexpression and MS/MS molecular networking.</title>
        <authorList>
            <person name="Shi Y."/>
            <person name="Gu R."/>
            <person name="Li Y."/>
            <person name="Wang X."/>
            <person name="Ren W."/>
            <person name="Li X."/>
            <person name="Wang L."/>
            <person name="Xie Y."/>
            <person name="Hong B."/>
        </authorList>
    </citation>
    <scope>NUCLEOTIDE SEQUENCE [LARGE SCALE GENOMIC DNA]</scope>
    <source>
        <strain evidence="5 6">US-43</strain>
    </source>
</reference>
<comment type="similarity">
    <text evidence="1">Belongs to the band 7/mec-2 family.</text>
</comment>
<dbReference type="GO" id="GO:0006508">
    <property type="term" value="P:proteolysis"/>
    <property type="evidence" value="ECO:0007669"/>
    <property type="project" value="UniProtKB-KW"/>
</dbReference>
<dbReference type="FunFam" id="3.30.479.30:FF:000004">
    <property type="entry name" value="Putative membrane protease family, stomatin"/>
    <property type="match status" value="1"/>
</dbReference>
<evidence type="ECO:0000256" key="2">
    <source>
        <dbReference type="SAM" id="MobiDB-lite"/>
    </source>
</evidence>
<dbReference type="GO" id="GO:0005886">
    <property type="term" value="C:plasma membrane"/>
    <property type="evidence" value="ECO:0007669"/>
    <property type="project" value="InterPro"/>
</dbReference>
<dbReference type="SMART" id="SM00244">
    <property type="entry name" value="PHB"/>
    <property type="match status" value="1"/>
</dbReference>
<proteinExistence type="inferred from homology"/>
<dbReference type="Proteomes" id="UP000327000">
    <property type="component" value="Unassembled WGS sequence"/>
</dbReference>
<dbReference type="InterPro" id="IPR001107">
    <property type="entry name" value="Band_7"/>
</dbReference>
<evidence type="ECO:0000256" key="1">
    <source>
        <dbReference type="ARBA" id="ARBA00008164"/>
    </source>
</evidence>
<evidence type="ECO:0000259" key="4">
    <source>
        <dbReference type="SMART" id="SM00244"/>
    </source>
</evidence>
<dbReference type="PANTHER" id="PTHR10264">
    <property type="entry name" value="BAND 7 PROTEIN-RELATED"/>
    <property type="match status" value="1"/>
</dbReference>
<keyword evidence="5" id="KW-0645">Protease</keyword>
<sequence>MVEDLVVAVVAAASAGAVYLMAAARVVKQYERGVVLRLGRLRSEVRPPGFTMIIPGVDRLRKVNMQIVTMPVPAQEGITRDNVTVRVDAVVYFKVVNAVEAVIQVEDYRFAVSQMAQTSLRSIIGKSDLDDLLSNREKLNQGLELMLDSPAIGWGVQIDRVEIKDVSLPETMKRSMSRQAEAERERRARVINADAELLASKKLAEAAATMSEQPSALQLRLLQTIVAVAAEKNSTLVLPFPVELLRFLERAGAGVPTGDRAAGVRGPEEPGGPDEGVRREGVRGAGEPAVEERTAEERAAVERALGEQALGAGTPGERALGERAVEGRAPEKWTVEDWEPKGRAAGERVERDRPPENADRDRPQENVDRDRPQENAVSENVVSENAVPESAVPENTGESATGEPGLDSAELDDGGPGAGRGAGGSGEA</sequence>
<feature type="compositionally biased region" description="Basic and acidic residues" evidence="2">
    <location>
        <begin position="290"/>
        <end position="305"/>
    </location>
</feature>
<dbReference type="PANTHER" id="PTHR10264:SF19">
    <property type="entry name" value="AT06885P-RELATED"/>
    <property type="match status" value="1"/>
</dbReference>
<keyword evidence="3" id="KW-0472">Membrane</keyword>
<gene>
    <name evidence="5" type="ORF">FRZ00_32635</name>
</gene>